<evidence type="ECO:0000313" key="3">
    <source>
        <dbReference type="Proteomes" id="UP000019132"/>
    </source>
</evidence>
<reference evidence="3" key="1">
    <citation type="journal article" date="2010" name="Genome Biol.">
        <title>Genome sequence of the necrotrophic plant pathogen Pythium ultimum reveals original pathogenicity mechanisms and effector repertoire.</title>
        <authorList>
            <person name="Levesque C.A."/>
            <person name="Brouwer H."/>
            <person name="Cano L."/>
            <person name="Hamilton J.P."/>
            <person name="Holt C."/>
            <person name="Huitema E."/>
            <person name="Raffaele S."/>
            <person name="Robideau G.P."/>
            <person name="Thines M."/>
            <person name="Win J."/>
            <person name="Zerillo M.M."/>
            <person name="Beakes G.W."/>
            <person name="Boore J.L."/>
            <person name="Busam D."/>
            <person name="Dumas B."/>
            <person name="Ferriera S."/>
            <person name="Fuerstenberg S.I."/>
            <person name="Gachon C.M."/>
            <person name="Gaulin E."/>
            <person name="Govers F."/>
            <person name="Grenville-Briggs L."/>
            <person name="Horner N."/>
            <person name="Hostetler J."/>
            <person name="Jiang R.H."/>
            <person name="Johnson J."/>
            <person name="Krajaejun T."/>
            <person name="Lin H."/>
            <person name="Meijer H.J."/>
            <person name="Moore B."/>
            <person name="Morris P."/>
            <person name="Phuntmart V."/>
            <person name="Puiu D."/>
            <person name="Shetty J."/>
            <person name="Stajich J.E."/>
            <person name="Tripathy S."/>
            <person name="Wawra S."/>
            <person name="van West P."/>
            <person name="Whitty B.R."/>
            <person name="Coutinho P.M."/>
            <person name="Henrissat B."/>
            <person name="Martin F."/>
            <person name="Thomas P.D."/>
            <person name="Tyler B.M."/>
            <person name="De Vries R.P."/>
            <person name="Kamoun S."/>
            <person name="Yandell M."/>
            <person name="Tisserat N."/>
            <person name="Buell C.R."/>
        </authorList>
    </citation>
    <scope>NUCLEOTIDE SEQUENCE</scope>
    <source>
        <strain evidence="3">DAOM:BR144</strain>
    </source>
</reference>
<evidence type="ECO:0000256" key="1">
    <source>
        <dbReference type="SAM" id="MobiDB-lite"/>
    </source>
</evidence>
<dbReference type="HOGENOM" id="CLU_2473902_0_0_1"/>
<reference evidence="3" key="2">
    <citation type="submission" date="2010-04" db="EMBL/GenBank/DDBJ databases">
        <authorList>
            <person name="Buell R."/>
            <person name="Hamilton J."/>
            <person name="Hostetler J."/>
        </authorList>
    </citation>
    <scope>NUCLEOTIDE SEQUENCE [LARGE SCALE GENOMIC DNA]</scope>
    <source>
        <strain evidence="3">DAOM:BR144</strain>
    </source>
</reference>
<sequence>MIDPAFPNVASEVVTLTPPESPPSEIPEKMLIEPLVWSVPELALPIRILPLVDVVLPPLKICTSPPRSSLPVPPRISTSPPTCVPLPP</sequence>
<dbReference type="Proteomes" id="UP000019132">
    <property type="component" value="Unassembled WGS sequence"/>
</dbReference>
<reference evidence="2" key="3">
    <citation type="submission" date="2015-02" db="UniProtKB">
        <authorList>
            <consortium name="EnsemblProtists"/>
        </authorList>
    </citation>
    <scope>IDENTIFICATION</scope>
    <source>
        <strain evidence="2">DAOM BR144</strain>
    </source>
</reference>
<keyword evidence="3" id="KW-1185">Reference proteome</keyword>
<organism evidence="2 3">
    <name type="scientific">Globisporangium ultimum (strain ATCC 200006 / CBS 805.95 / DAOM BR144)</name>
    <name type="common">Pythium ultimum</name>
    <dbReference type="NCBI Taxonomy" id="431595"/>
    <lineage>
        <taxon>Eukaryota</taxon>
        <taxon>Sar</taxon>
        <taxon>Stramenopiles</taxon>
        <taxon>Oomycota</taxon>
        <taxon>Peronosporomycetes</taxon>
        <taxon>Pythiales</taxon>
        <taxon>Pythiaceae</taxon>
        <taxon>Globisporangium</taxon>
    </lineage>
</organism>
<feature type="region of interest" description="Disordered" evidence="1">
    <location>
        <begin position="64"/>
        <end position="88"/>
    </location>
</feature>
<name>K3WJ26_GLOUD</name>
<protein>
    <submittedName>
        <fullName evidence="2">Uncharacterized protein</fullName>
    </submittedName>
</protein>
<dbReference type="EMBL" id="GL376564">
    <property type="status" value="NOT_ANNOTATED_CDS"/>
    <property type="molecule type" value="Genomic_DNA"/>
</dbReference>
<dbReference type="AlphaFoldDB" id="K3WJ26"/>
<evidence type="ECO:0000313" key="2">
    <source>
        <dbReference type="EnsemblProtists" id="PYU1_T004968"/>
    </source>
</evidence>
<dbReference type="VEuPathDB" id="FungiDB:PYU1_G004957"/>
<dbReference type="EnsemblProtists" id="PYU1_T004968">
    <property type="protein sequence ID" value="PYU1_T004968"/>
    <property type="gene ID" value="PYU1_G004957"/>
</dbReference>
<dbReference type="InParanoid" id="K3WJ26"/>
<proteinExistence type="predicted"/>
<accession>K3WJ26</accession>